<dbReference type="AlphaFoldDB" id="A0A558AYG8"/>
<feature type="transmembrane region" description="Helical" evidence="7">
    <location>
        <begin position="168"/>
        <end position="197"/>
    </location>
</feature>
<comment type="subcellular location">
    <subcellularLocation>
        <location evidence="1">Cell membrane</location>
        <topology evidence="1">Multi-pass membrane protein</topology>
    </subcellularLocation>
</comment>
<protein>
    <submittedName>
        <fullName evidence="10">Prepilin peptidase</fullName>
    </submittedName>
</protein>
<evidence type="ECO:0000256" key="6">
    <source>
        <dbReference type="ARBA" id="ARBA00023136"/>
    </source>
</evidence>
<reference evidence="10 11" key="1">
    <citation type="submission" date="2019-07" db="EMBL/GenBank/DDBJ databases">
        <title>Salinicoccus cyprini sp. nov., isolated from gastro-intestinal tract of mirror carp, Cyprinus carpio var. specularis, collected from Gobind Sagar Reservoir, Himachal Pradesh, India.</title>
        <authorList>
            <person name="Talwar C."/>
            <person name="Singh A.K."/>
            <person name="Lal R."/>
            <person name="Negi R.K."/>
        </authorList>
    </citation>
    <scope>NUCLEOTIDE SEQUENCE [LARGE SCALE GENOMIC DNA]</scope>
    <source>
        <strain evidence="10 11">CT19</strain>
    </source>
</reference>
<evidence type="ECO:0000256" key="1">
    <source>
        <dbReference type="ARBA" id="ARBA00004651"/>
    </source>
</evidence>
<feature type="transmembrane region" description="Helical" evidence="7">
    <location>
        <begin position="70"/>
        <end position="88"/>
    </location>
</feature>
<evidence type="ECO:0000256" key="3">
    <source>
        <dbReference type="ARBA" id="ARBA00022475"/>
    </source>
</evidence>
<dbReference type="GO" id="GO:0006465">
    <property type="term" value="P:signal peptide processing"/>
    <property type="evidence" value="ECO:0007669"/>
    <property type="project" value="TreeGrafter"/>
</dbReference>
<dbReference type="PANTHER" id="PTHR30487:SF0">
    <property type="entry name" value="PREPILIN LEADER PEPTIDASE_N-METHYLTRANSFERASE-RELATED"/>
    <property type="match status" value="1"/>
</dbReference>
<comment type="similarity">
    <text evidence="2">Belongs to the peptidase A24 family.</text>
</comment>
<evidence type="ECO:0000259" key="8">
    <source>
        <dbReference type="Pfam" id="PF01478"/>
    </source>
</evidence>
<dbReference type="InterPro" id="IPR010627">
    <property type="entry name" value="Prepilin_pept_A24_N"/>
</dbReference>
<feature type="domain" description="Prepilin peptidase A24 N-terminal" evidence="9">
    <location>
        <begin position="6"/>
        <end position="82"/>
    </location>
</feature>
<sequence length="238" mass="27819">MIWIMIFGGILASFIYALACAENSDFLYRRSRCDSCRHTLNWPELIPLVSFLALKGKCLHCHSKIDRGTFLCELLLVFFYILPVFYDLSLKDFTLYYLVITLLIPISLNDIKTYKIPDHMNLLFLFTGLYLTELSYLNIWEDIVIILILHLFYYLFSESIGYGDIKLFTVITLITPVNFFIYTILMTYIIGGLFIIILHLYKNKIPSKIPLVPFITNALILSFLLYEEMNQIYFGGFL</sequence>
<keyword evidence="3" id="KW-1003">Cell membrane</keyword>
<gene>
    <name evidence="10" type="ORF">FO441_03195</name>
</gene>
<evidence type="ECO:0000256" key="7">
    <source>
        <dbReference type="SAM" id="Phobius"/>
    </source>
</evidence>
<keyword evidence="4 7" id="KW-0812">Transmembrane</keyword>
<dbReference type="EMBL" id="VMSJ01000001">
    <property type="protein sequence ID" value="TVT29303.1"/>
    <property type="molecule type" value="Genomic_DNA"/>
</dbReference>
<feature type="transmembrane region" description="Helical" evidence="7">
    <location>
        <begin position="209"/>
        <end position="226"/>
    </location>
</feature>
<dbReference type="Pfam" id="PF01478">
    <property type="entry name" value="Peptidase_A24"/>
    <property type="match status" value="1"/>
</dbReference>
<evidence type="ECO:0000256" key="2">
    <source>
        <dbReference type="ARBA" id="ARBA00005801"/>
    </source>
</evidence>
<keyword evidence="5 7" id="KW-1133">Transmembrane helix</keyword>
<keyword evidence="6 7" id="KW-0472">Membrane</keyword>
<keyword evidence="11" id="KW-1185">Reference proteome</keyword>
<evidence type="ECO:0000256" key="5">
    <source>
        <dbReference type="ARBA" id="ARBA00022989"/>
    </source>
</evidence>
<dbReference type="OrthoDB" id="9789291at2"/>
<dbReference type="Proteomes" id="UP000315103">
    <property type="component" value="Unassembled WGS sequence"/>
</dbReference>
<organism evidence="10 11">
    <name type="scientific">Salinicoccus cyprini</name>
    <dbReference type="NCBI Taxonomy" id="2493691"/>
    <lineage>
        <taxon>Bacteria</taxon>
        <taxon>Bacillati</taxon>
        <taxon>Bacillota</taxon>
        <taxon>Bacilli</taxon>
        <taxon>Bacillales</taxon>
        <taxon>Staphylococcaceae</taxon>
        <taxon>Salinicoccus</taxon>
    </lineage>
</organism>
<dbReference type="Pfam" id="PF06750">
    <property type="entry name" value="A24_N_bact"/>
    <property type="match status" value="1"/>
</dbReference>
<dbReference type="GO" id="GO:0004190">
    <property type="term" value="F:aspartic-type endopeptidase activity"/>
    <property type="evidence" value="ECO:0007669"/>
    <property type="project" value="InterPro"/>
</dbReference>
<name>A0A558AYG8_9STAP</name>
<dbReference type="InterPro" id="IPR000045">
    <property type="entry name" value="Prepilin_IV_endopep_pep"/>
</dbReference>
<dbReference type="Gene3D" id="1.20.120.1220">
    <property type="match status" value="1"/>
</dbReference>
<proteinExistence type="inferred from homology"/>
<dbReference type="InterPro" id="IPR050882">
    <property type="entry name" value="Prepilin_peptidase/N-MTase"/>
</dbReference>
<evidence type="ECO:0000256" key="4">
    <source>
        <dbReference type="ARBA" id="ARBA00022692"/>
    </source>
</evidence>
<dbReference type="PANTHER" id="PTHR30487">
    <property type="entry name" value="TYPE 4 PREPILIN-LIKE PROTEINS LEADER PEPTIDE-PROCESSING ENZYME"/>
    <property type="match status" value="1"/>
</dbReference>
<evidence type="ECO:0000313" key="10">
    <source>
        <dbReference type="EMBL" id="TVT29303.1"/>
    </source>
</evidence>
<dbReference type="GO" id="GO:0005886">
    <property type="term" value="C:plasma membrane"/>
    <property type="evidence" value="ECO:0007669"/>
    <property type="project" value="UniProtKB-SubCell"/>
</dbReference>
<feature type="transmembrane region" description="Helical" evidence="7">
    <location>
        <begin position="123"/>
        <end position="156"/>
    </location>
</feature>
<comment type="caution">
    <text evidence="10">The sequence shown here is derived from an EMBL/GenBank/DDBJ whole genome shotgun (WGS) entry which is preliminary data.</text>
</comment>
<feature type="domain" description="Prepilin type IV endopeptidase peptidase" evidence="8">
    <location>
        <begin position="98"/>
        <end position="196"/>
    </location>
</feature>
<evidence type="ECO:0000259" key="9">
    <source>
        <dbReference type="Pfam" id="PF06750"/>
    </source>
</evidence>
<evidence type="ECO:0000313" key="11">
    <source>
        <dbReference type="Proteomes" id="UP000315103"/>
    </source>
</evidence>
<accession>A0A558AYG8</accession>